<protein>
    <submittedName>
        <fullName evidence="1">Uncharacterized protein</fullName>
    </submittedName>
</protein>
<organism evidence="1 2">
    <name type="scientific">Pochonia chlamydosporia 170</name>
    <dbReference type="NCBI Taxonomy" id="1380566"/>
    <lineage>
        <taxon>Eukaryota</taxon>
        <taxon>Fungi</taxon>
        <taxon>Dikarya</taxon>
        <taxon>Ascomycota</taxon>
        <taxon>Pezizomycotina</taxon>
        <taxon>Sordariomycetes</taxon>
        <taxon>Hypocreomycetidae</taxon>
        <taxon>Hypocreales</taxon>
        <taxon>Clavicipitaceae</taxon>
        <taxon>Pochonia</taxon>
    </lineage>
</organism>
<dbReference type="EMBL" id="LSBJ02000006">
    <property type="protein sequence ID" value="OWT42785.1"/>
    <property type="molecule type" value="Genomic_DNA"/>
</dbReference>
<accession>A0A219ARH1</accession>
<proteinExistence type="predicted"/>
<sequence>MSAQDVRQIEDGTMNVWFSVVLVLEQEPIFDPPGTKSERGKDQKVKFLLPLAVALEILNRSSQ</sequence>
<keyword evidence="2" id="KW-1185">Reference proteome</keyword>
<dbReference type="Proteomes" id="UP000078397">
    <property type="component" value="Unassembled WGS sequence"/>
</dbReference>
<name>A0A219ARH1_METCM</name>
<gene>
    <name evidence="1" type="ORF">VFPPC_18040</name>
</gene>
<dbReference type="AlphaFoldDB" id="A0A219ARH1"/>
<comment type="caution">
    <text evidence="1">The sequence shown here is derived from an EMBL/GenBank/DDBJ whole genome shotgun (WGS) entry which is preliminary data.</text>
</comment>
<evidence type="ECO:0000313" key="1">
    <source>
        <dbReference type="EMBL" id="OWT42785.1"/>
    </source>
</evidence>
<dbReference type="RefSeq" id="XP_022285260.1">
    <property type="nucleotide sequence ID" value="XM_022429700.1"/>
</dbReference>
<reference evidence="1 2" key="1">
    <citation type="journal article" date="2016" name="PLoS Pathog.">
        <title>Biosynthesis of antibiotic leucinostatins in bio-control fungus Purpureocillium lilacinum and their inhibition on phytophthora revealed by genome mining.</title>
        <authorList>
            <person name="Wang G."/>
            <person name="Liu Z."/>
            <person name="Lin R."/>
            <person name="Li E."/>
            <person name="Mao Z."/>
            <person name="Ling J."/>
            <person name="Yang Y."/>
            <person name="Yin W.B."/>
            <person name="Xie B."/>
        </authorList>
    </citation>
    <scope>NUCLEOTIDE SEQUENCE [LARGE SCALE GENOMIC DNA]</scope>
    <source>
        <strain evidence="1">170</strain>
    </source>
</reference>
<dbReference type="GeneID" id="33936914"/>
<dbReference type="KEGG" id="pchm:VFPPC_18040"/>
<evidence type="ECO:0000313" key="2">
    <source>
        <dbReference type="Proteomes" id="UP000078397"/>
    </source>
</evidence>